<accession>A0AAD9L2S3</accession>
<dbReference type="EMBL" id="JAODUO010000359">
    <property type="protein sequence ID" value="KAK2182298.1"/>
    <property type="molecule type" value="Genomic_DNA"/>
</dbReference>
<organism evidence="1 2">
    <name type="scientific">Ridgeia piscesae</name>
    <name type="common">Tubeworm</name>
    <dbReference type="NCBI Taxonomy" id="27915"/>
    <lineage>
        <taxon>Eukaryota</taxon>
        <taxon>Metazoa</taxon>
        <taxon>Spiralia</taxon>
        <taxon>Lophotrochozoa</taxon>
        <taxon>Annelida</taxon>
        <taxon>Polychaeta</taxon>
        <taxon>Sedentaria</taxon>
        <taxon>Canalipalpata</taxon>
        <taxon>Sabellida</taxon>
        <taxon>Siboglinidae</taxon>
        <taxon>Ridgeia</taxon>
    </lineage>
</organism>
<comment type="caution">
    <text evidence="1">The sequence shown here is derived from an EMBL/GenBank/DDBJ whole genome shotgun (WGS) entry which is preliminary data.</text>
</comment>
<keyword evidence="2" id="KW-1185">Reference proteome</keyword>
<name>A0AAD9L2S3_RIDPI</name>
<protein>
    <submittedName>
        <fullName evidence="1">Uncharacterized protein</fullName>
    </submittedName>
</protein>
<proteinExistence type="predicted"/>
<reference evidence="1" key="1">
    <citation type="journal article" date="2023" name="Mol. Biol. Evol.">
        <title>Third-Generation Sequencing Reveals the Adaptive Role of the Epigenome in Three Deep-Sea Polychaetes.</title>
        <authorList>
            <person name="Perez M."/>
            <person name="Aroh O."/>
            <person name="Sun Y."/>
            <person name="Lan Y."/>
            <person name="Juniper S.K."/>
            <person name="Young C.R."/>
            <person name="Angers B."/>
            <person name="Qian P.Y."/>
        </authorList>
    </citation>
    <scope>NUCLEOTIDE SEQUENCE</scope>
    <source>
        <strain evidence="1">R07B-5</strain>
    </source>
</reference>
<sequence length="86" mass="10443">MQRRVANYEAALNRLFRQRVKDRALDWDFEVTRMKDFLTTTRQQLRFVQDVANRTSETQTDRRRDQERGAQLVAKYNRLGLRLRPT</sequence>
<evidence type="ECO:0000313" key="2">
    <source>
        <dbReference type="Proteomes" id="UP001209878"/>
    </source>
</evidence>
<evidence type="ECO:0000313" key="1">
    <source>
        <dbReference type="EMBL" id="KAK2182298.1"/>
    </source>
</evidence>
<dbReference type="Proteomes" id="UP001209878">
    <property type="component" value="Unassembled WGS sequence"/>
</dbReference>
<gene>
    <name evidence="1" type="ORF">NP493_360g01002</name>
</gene>
<dbReference type="AlphaFoldDB" id="A0AAD9L2S3"/>